<gene>
    <name evidence="1" type="ORF">SDENCHOL_20110</name>
</gene>
<protein>
    <submittedName>
        <fullName evidence="1">Uncharacterized protein</fullName>
    </submittedName>
</protein>
<proteinExistence type="predicted"/>
<dbReference type="AlphaFoldDB" id="A0A7Z7HQZ4"/>
<organism evidence="1 2">
    <name type="scientific">Sterolibacterium denitrificans</name>
    <dbReference type="NCBI Taxonomy" id="157592"/>
    <lineage>
        <taxon>Bacteria</taxon>
        <taxon>Pseudomonadati</taxon>
        <taxon>Pseudomonadota</taxon>
        <taxon>Betaproteobacteria</taxon>
        <taxon>Nitrosomonadales</taxon>
        <taxon>Sterolibacteriaceae</taxon>
        <taxon>Sterolibacterium</taxon>
    </lineage>
</organism>
<dbReference type="EMBL" id="LT837803">
    <property type="protein sequence ID" value="SMB26301.1"/>
    <property type="molecule type" value="Genomic_DNA"/>
</dbReference>
<sequence length="87" mass="9541">MMRQGELPGSHEPVEYRVAEMVGAMIEVALDSVGEFLFFRRMNIHGVIPFDLSAAARVCVAREQCVFTLPSVQPMTVAVSAISMPSQ</sequence>
<keyword evidence="2" id="KW-1185">Reference proteome</keyword>
<reference evidence="1" key="1">
    <citation type="submission" date="2017-03" db="EMBL/GenBank/DDBJ databases">
        <authorList>
            <consortium name="AG Boll"/>
        </authorList>
    </citation>
    <scope>NUCLEOTIDE SEQUENCE [LARGE SCALE GENOMIC DNA]</scope>
    <source>
        <strain evidence="1">Chol</strain>
    </source>
</reference>
<evidence type="ECO:0000313" key="2">
    <source>
        <dbReference type="Proteomes" id="UP000242886"/>
    </source>
</evidence>
<name>A0A7Z7HQZ4_9PROT</name>
<dbReference type="Proteomes" id="UP000242886">
    <property type="component" value="Chromosome SDENCHOL"/>
</dbReference>
<accession>A0A7Z7HQZ4</accession>
<evidence type="ECO:0000313" key="1">
    <source>
        <dbReference type="EMBL" id="SMB26301.1"/>
    </source>
</evidence>